<sequence length="51" mass="5776">MGLGTLRDVSLKQARECATQWRFVLLSTHRHFENCPVLPSKVSKSASARDF</sequence>
<evidence type="ECO:0000313" key="2">
    <source>
        <dbReference type="Proteomes" id="UP001059475"/>
    </source>
</evidence>
<protein>
    <submittedName>
        <fullName evidence="1">Uncharacterized protein</fullName>
    </submittedName>
</protein>
<name>A0ABY5EUE4_9HYPH</name>
<gene>
    <name evidence="1" type="ORF">NMK50_07910</name>
</gene>
<evidence type="ECO:0000313" key="1">
    <source>
        <dbReference type="EMBL" id="UTO28108.1"/>
    </source>
</evidence>
<accession>A0ABY5EUE4</accession>
<dbReference type="RefSeq" id="WP_254770016.1">
    <property type="nucleotide sequence ID" value="NZ_CP101114.1"/>
</dbReference>
<reference evidence="1" key="1">
    <citation type="submission" date="2022-07" db="EMBL/GenBank/DDBJ databases">
        <title>First report of Bartonella spp. in marsupials in Brazil, with a description of Bartonella harrusi sp. nov. and new proposal for taxonomic reclassification of species of the genus Bartonella.</title>
        <authorList>
            <person name="Amaral R.B."/>
        </authorList>
    </citation>
    <scope>NUCLEOTIDE SEQUENCE</scope>
    <source>
        <strain evidence="1">117A</strain>
    </source>
</reference>
<organism evidence="1 2">
    <name type="scientific">Bartonella harrusi</name>
    <dbReference type="NCBI Taxonomy" id="2961895"/>
    <lineage>
        <taxon>Bacteria</taxon>
        <taxon>Pseudomonadati</taxon>
        <taxon>Pseudomonadota</taxon>
        <taxon>Alphaproteobacteria</taxon>
        <taxon>Hyphomicrobiales</taxon>
        <taxon>Bartonellaceae</taxon>
        <taxon>Bartonella</taxon>
    </lineage>
</organism>
<dbReference type="EMBL" id="CP101114">
    <property type="protein sequence ID" value="UTO28108.1"/>
    <property type="molecule type" value="Genomic_DNA"/>
</dbReference>
<keyword evidence="2" id="KW-1185">Reference proteome</keyword>
<proteinExistence type="predicted"/>
<dbReference type="Proteomes" id="UP001059475">
    <property type="component" value="Chromosome"/>
</dbReference>